<dbReference type="EMBL" id="CP136891">
    <property type="protein sequence ID" value="WOK98707.1"/>
    <property type="molecule type" value="Genomic_DNA"/>
</dbReference>
<reference evidence="1 2" key="1">
    <citation type="submission" date="2023-10" db="EMBL/GenBank/DDBJ databases">
        <title>Chromosome-scale genome assembly provides insights into flower coloration mechanisms of Canna indica.</title>
        <authorList>
            <person name="Li C."/>
        </authorList>
    </citation>
    <scope>NUCLEOTIDE SEQUENCE [LARGE SCALE GENOMIC DNA]</scope>
    <source>
        <tissue evidence="1">Flower</tissue>
    </source>
</reference>
<dbReference type="AlphaFoldDB" id="A0AAQ3Q7C3"/>
<gene>
    <name evidence="1" type="ORF">Cni_G07419</name>
</gene>
<organism evidence="1 2">
    <name type="scientific">Canna indica</name>
    <name type="common">Indian-shot</name>
    <dbReference type="NCBI Taxonomy" id="4628"/>
    <lineage>
        <taxon>Eukaryota</taxon>
        <taxon>Viridiplantae</taxon>
        <taxon>Streptophyta</taxon>
        <taxon>Embryophyta</taxon>
        <taxon>Tracheophyta</taxon>
        <taxon>Spermatophyta</taxon>
        <taxon>Magnoliopsida</taxon>
        <taxon>Liliopsida</taxon>
        <taxon>Zingiberales</taxon>
        <taxon>Cannaceae</taxon>
        <taxon>Canna</taxon>
    </lineage>
</organism>
<dbReference type="Proteomes" id="UP001327560">
    <property type="component" value="Chromosome 2"/>
</dbReference>
<accession>A0AAQ3Q7C3</accession>
<evidence type="ECO:0000313" key="2">
    <source>
        <dbReference type="Proteomes" id="UP001327560"/>
    </source>
</evidence>
<evidence type="ECO:0000313" key="1">
    <source>
        <dbReference type="EMBL" id="WOK98707.1"/>
    </source>
</evidence>
<keyword evidence="2" id="KW-1185">Reference proteome</keyword>
<proteinExistence type="predicted"/>
<protein>
    <submittedName>
        <fullName evidence="1">Protein ARABIDILLO 1</fullName>
    </submittedName>
</protein>
<name>A0AAQ3Q7C3_9LILI</name>
<sequence length="129" mass="14672">MKRVKMLCRLRICEILKTTRVHETAAGALGHLVSQLLYIYFHHLVQNACFAYTFDRRTGEVTDFGYSLEGSSKSTNLDGARLMGLKHRSFHAYSSYPQVLSMIVASSTSTTLQQLVKFACIQLYKERDT</sequence>